<feature type="transmembrane region" description="Helical" evidence="1">
    <location>
        <begin position="133"/>
        <end position="154"/>
    </location>
</feature>
<dbReference type="InterPro" id="IPR018723">
    <property type="entry name" value="DUF2254_membrane"/>
</dbReference>
<feature type="transmembrane region" description="Helical" evidence="1">
    <location>
        <begin position="61"/>
        <end position="84"/>
    </location>
</feature>
<keyword evidence="3" id="KW-1185">Reference proteome</keyword>
<sequence>MNLKIRFLLLRLARKTWVRCTLFSAFAVLAVAMAIVIGPWIPSDLAKRLGSDATESVLQILASSMLTVAIFSATTMVSAFSAVGSSATPRAAPLLIEDSTIQNTLATFIGAFLYSLIALVGLNAQVYGDGGRLVLFGFTIVLLVFVVVVLLRWIDYLSSLGRMSETIRRVERATIGAIEQHLPNLGATPQAPGLRGPHEVHAGGTGFIQYVAMDALQAQAGKLGSTLHLHVLPGQFVEPTMVIASTQAPLDDAARTAVQDAVMAGASRTFDDDPRYGMVVLGEIAARALSPAVNDPGTALDVLASGVRIVSHWRRIQREAGVTSIAWPDVSAPAMSHEGFLRDLAEPIAQYGASSLRVSEALLRALGTAVRLGGADMQEPAHRLASKVLAWADLAQQPASERAALLDVARETGLYPACLAPTSD</sequence>
<protein>
    <submittedName>
        <fullName evidence="2">DUF2254 domain-containing protein</fullName>
    </submittedName>
</protein>
<keyword evidence="1" id="KW-0812">Transmembrane</keyword>
<gene>
    <name evidence="2" type="ORF">QTH91_05650</name>
</gene>
<reference evidence="2" key="1">
    <citation type="submission" date="2023-06" db="EMBL/GenBank/DDBJ databases">
        <authorList>
            <person name="Jiang Y."/>
            <person name="Liu Q."/>
        </authorList>
    </citation>
    <scope>NUCLEOTIDE SEQUENCE</scope>
    <source>
        <strain evidence="2">CGMCC 1.12089</strain>
    </source>
</reference>
<feature type="transmembrane region" description="Helical" evidence="1">
    <location>
        <begin position="21"/>
        <end position="41"/>
    </location>
</feature>
<organism evidence="2 3">
    <name type="scientific">Variovorax dokdonensis</name>
    <dbReference type="NCBI Taxonomy" id="344883"/>
    <lineage>
        <taxon>Bacteria</taxon>
        <taxon>Pseudomonadati</taxon>
        <taxon>Pseudomonadota</taxon>
        <taxon>Betaproteobacteria</taxon>
        <taxon>Burkholderiales</taxon>
        <taxon>Comamonadaceae</taxon>
        <taxon>Variovorax</taxon>
    </lineage>
</organism>
<dbReference type="RefSeq" id="WP_286659025.1">
    <property type="nucleotide sequence ID" value="NZ_JASZYV010000001.1"/>
</dbReference>
<dbReference type="EMBL" id="JASZYV010000001">
    <property type="protein sequence ID" value="MDM0043957.1"/>
    <property type="molecule type" value="Genomic_DNA"/>
</dbReference>
<dbReference type="Proteomes" id="UP001174908">
    <property type="component" value="Unassembled WGS sequence"/>
</dbReference>
<keyword evidence="1" id="KW-0472">Membrane</keyword>
<evidence type="ECO:0000313" key="2">
    <source>
        <dbReference type="EMBL" id="MDM0043957.1"/>
    </source>
</evidence>
<accession>A0ABT7N7P6</accession>
<proteinExistence type="predicted"/>
<comment type="caution">
    <text evidence="2">The sequence shown here is derived from an EMBL/GenBank/DDBJ whole genome shotgun (WGS) entry which is preliminary data.</text>
</comment>
<evidence type="ECO:0000256" key="1">
    <source>
        <dbReference type="SAM" id="Phobius"/>
    </source>
</evidence>
<dbReference type="Pfam" id="PF10011">
    <property type="entry name" value="DUF2254"/>
    <property type="match status" value="1"/>
</dbReference>
<name>A0ABT7N7P6_9BURK</name>
<evidence type="ECO:0000313" key="3">
    <source>
        <dbReference type="Proteomes" id="UP001174908"/>
    </source>
</evidence>
<feature type="transmembrane region" description="Helical" evidence="1">
    <location>
        <begin position="105"/>
        <end position="127"/>
    </location>
</feature>
<keyword evidence="1" id="KW-1133">Transmembrane helix</keyword>